<protein>
    <submittedName>
        <fullName evidence="1">Nucleotide disphospho-sugar-binding domain-containing protein</fullName>
    </submittedName>
</protein>
<evidence type="ECO:0000313" key="2">
    <source>
        <dbReference type="Proteomes" id="UP001456344"/>
    </source>
</evidence>
<dbReference type="EMBL" id="CP150484">
    <property type="protein sequence ID" value="WYW19573.1"/>
    <property type="molecule type" value="Genomic_DNA"/>
</dbReference>
<proteinExistence type="predicted"/>
<name>A0ACD5BJJ1_9PSEU</name>
<sequence length="378" mass="40561">MRILFCTWAWQSHLFPMVPLAWACRAAGHQVRVASQPGLMPVIRQAGLDAVSVGRDVDVPGFVRDYVLRPGGRPQGRPRALDMLVELADAMVDDLVGQAERWRPDVIVYELTTWAGPLAAAAIGVPAVRMLYGVDLLERAAGFLPDAIGPLAERLGLPEVDVHGGLTVDPCPPRLQVSTGYRPQEIRYVPYNGAGTVPSSIPDRGSRPRVCVTWGTTMAKLESRRMLAERMAKAVAVLDAEIVVAIAEEHMELLTGLPDDVRVLTGVPLDLVLPSCDLVLHHGGAGTTLTAMTHGVPQLVIPQLPDHALHGRQLAATGAGRVIAKEDAEPESVREAVTALLAESGHRESAAALATESRLRPPPADVVHVLEKLAAERE</sequence>
<dbReference type="Proteomes" id="UP001456344">
    <property type="component" value="Chromosome"/>
</dbReference>
<organism evidence="1 2">
    <name type="scientific">Amycolatopsis coloradensis</name>
    <dbReference type="NCBI Taxonomy" id="76021"/>
    <lineage>
        <taxon>Bacteria</taxon>
        <taxon>Bacillati</taxon>
        <taxon>Actinomycetota</taxon>
        <taxon>Actinomycetes</taxon>
        <taxon>Pseudonocardiales</taxon>
        <taxon>Pseudonocardiaceae</taxon>
        <taxon>Amycolatopsis</taxon>
    </lineage>
</organism>
<accession>A0ACD5BJJ1</accession>
<evidence type="ECO:0000313" key="1">
    <source>
        <dbReference type="EMBL" id="WYW19573.1"/>
    </source>
</evidence>
<gene>
    <name evidence="1" type="ORF">LCL61_28915</name>
</gene>
<reference evidence="1" key="1">
    <citation type="submission" date="2023-10" db="EMBL/GenBank/DDBJ databases">
        <title>Whole genome sequencing of actinobacterial strain Amycolatopsis sp. (BCA-696) identifies the underlying plant growth-promoting genes.</title>
        <authorList>
            <person name="Gandham P."/>
            <person name="Vadla N."/>
            <person name="Saji A."/>
            <person name="Srinivas V."/>
            <person name="Ruperao P."/>
            <person name="Selvanayagam S."/>
            <person name="Saxena R.K."/>
            <person name="Rathore A."/>
            <person name="Gopalakrishnan S."/>
            <person name="Thakur V."/>
        </authorList>
    </citation>
    <scope>NUCLEOTIDE SEQUENCE</scope>
    <source>
        <strain evidence="1">BCA-696</strain>
    </source>
</reference>
<keyword evidence="2" id="KW-1185">Reference proteome</keyword>